<dbReference type="KEGG" id="mfel:JPM2_5080"/>
<comment type="cofactor">
    <cofactor evidence="1">
        <name>Mg(2+)</name>
        <dbReference type="ChEBI" id="CHEBI:18420"/>
    </cofactor>
</comment>
<dbReference type="Proteomes" id="UP000464317">
    <property type="component" value="Chromosome"/>
</dbReference>
<dbReference type="AlphaFoldDB" id="A0A809RS93"/>
<sequence>MKKEEIKEIKKPKIIFIDLDGTTLDGPGEKFWQKEATEYTKNVINKLQKSIPVIVSTGRGVNPKTQAIVNSFGSSTYIAWNGAKTVINGEVAHSNSIPKEIANELFEEIKKHKCFVVYDSNPRDNAYTKNKIYKLFMSFGKKTAKNYSEYNKNFEPLKALVWCLSKNKIMKLYHEWSKKFEGKLNVSLSGSNNILEITNVGVSKGDEEVRLCKLWGIDPMEAMHIGDSNNDASTKGKIGTLVAMANSHQDLKDIADDFTEFTCDESGLARYLEQFLN</sequence>
<dbReference type="GO" id="GO:0005829">
    <property type="term" value="C:cytosol"/>
    <property type="evidence" value="ECO:0007669"/>
    <property type="project" value="TreeGrafter"/>
</dbReference>
<keyword evidence="4" id="KW-1185">Reference proteome</keyword>
<comment type="similarity">
    <text evidence="2">Belongs to the HAD-like hydrolase superfamily. Cof family.</text>
</comment>
<dbReference type="GO" id="GO:0016791">
    <property type="term" value="F:phosphatase activity"/>
    <property type="evidence" value="ECO:0007669"/>
    <property type="project" value="TreeGrafter"/>
</dbReference>
<dbReference type="Gene3D" id="3.30.1240.10">
    <property type="match status" value="1"/>
</dbReference>
<evidence type="ECO:0000313" key="4">
    <source>
        <dbReference type="Proteomes" id="UP000464317"/>
    </source>
</evidence>
<dbReference type="Pfam" id="PF08282">
    <property type="entry name" value="Hydrolase_3"/>
    <property type="match status" value="1"/>
</dbReference>
<proteinExistence type="inferred from homology"/>
<dbReference type="Gene3D" id="3.40.50.1000">
    <property type="entry name" value="HAD superfamily/HAD-like"/>
    <property type="match status" value="1"/>
</dbReference>
<dbReference type="EMBL" id="AP022325">
    <property type="protein sequence ID" value="BBU47815.1"/>
    <property type="molecule type" value="Genomic_DNA"/>
</dbReference>
<evidence type="ECO:0000256" key="1">
    <source>
        <dbReference type="ARBA" id="ARBA00001946"/>
    </source>
</evidence>
<dbReference type="InterPro" id="IPR036412">
    <property type="entry name" value="HAD-like_sf"/>
</dbReference>
<name>A0A809RS93_9BACT</name>
<dbReference type="PANTHER" id="PTHR10000:SF8">
    <property type="entry name" value="HAD SUPERFAMILY HYDROLASE-LIKE, TYPE 3"/>
    <property type="match status" value="1"/>
</dbReference>
<dbReference type="PANTHER" id="PTHR10000">
    <property type="entry name" value="PHOSPHOSERINE PHOSPHATASE"/>
    <property type="match status" value="1"/>
</dbReference>
<evidence type="ECO:0000313" key="3">
    <source>
        <dbReference type="EMBL" id="BBU47815.1"/>
    </source>
</evidence>
<gene>
    <name evidence="3" type="ORF">JPM2_5080</name>
</gene>
<dbReference type="InterPro" id="IPR023214">
    <property type="entry name" value="HAD_sf"/>
</dbReference>
<dbReference type="InterPro" id="IPR000150">
    <property type="entry name" value="Cof"/>
</dbReference>
<evidence type="ECO:0000256" key="2">
    <source>
        <dbReference type="ARBA" id="ARBA00034778"/>
    </source>
</evidence>
<dbReference type="SUPFAM" id="SSF56784">
    <property type="entry name" value="HAD-like"/>
    <property type="match status" value="1"/>
</dbReference>
<protein>
    <submittedName>
        <fullName evidence="3">Haloacid dehalogenase</fullName>
    </submittedName>
</protein>
<accession>A0A809RS93</accession>
<dbReference type="RefSeq" id="WP_161553242.1">
    <property type="nucleotide sequence ID" value="NZ_AP022325.1"/>
</dbReference>
<organism evidence="3 4">
    <name type="scientific">Mycoplasmopsis felis</name>
    <dbReference type="NCBI Taxonomy" id="33923"/>
    <lineage>
        <taxon>Bacteria</taxon>
        <taxon>Bacillati</taxon>
        <taxon>Mycoplasmatota</taxon>
        <taxon>Mycoplasmoidales</taxon>
        <taxon>Metamycoplasmataceae</taxon>
        <taxon>Mycoplasmopsis</taxon>
    </lineage>
</organism>
<dbReference type="NCBIfam" id="TIGR00099">
    <property type="entry name" value="Cof-subfamily"/>
    <property type="match status" value="1"/>
</dbReference>
<dbReference type="GO" id="GO:0000287">
    <property type="term" value="F:magnesium ion binding"/>
    <property type="evidence" value="ECO:0007669"/>
    <property type="project" value="TreeGrafter"/>
</dbReference>
<reference evidence="3" key="1">
    <citation type="submission" date="2020-01" db="EMBL/GenBank/DDBJ databases">
        <title>Complete genome sequence of Mycoplasma felis strain Myco-2.</title>
        <authorList>
            <person name="Kinoshita Y."/>
            <person name="Niwa H."/>
            <person name="Uchida-Fujii E."/>
            <person name="Nukada T."/>
        </authorList>
    </citation>
    <scope>NUCLEOTIDE SEQUENCE [LARGE SCALE GENOMIC DNA]</scope>
    <source>
        <strain evidence="3">Myco-2</strain>
    </source>
</reference>